<reference evidence="1 2" key="1">
    <citation type="journal article" date="2019" name="Sci. Rep.">
        <title>Orb-weaving spider Araneus ventricosus genome elucidates the spidroin gene catalogue.</title>
        <authorList>
            <person name="Kono N."/>
            <person name="Nakamura H."/>
            <person name="Ohtoshi R."/>
            <person name="Moran D.A.P."/>
            <person name="Shinohara A."/>
            <person name="Yoshida Y."/>
            <person name="Fujiwara M."/>
            <person name="Mori M."/>
            <person name="Tomita M."/>
            <person name="Arakawa K."/>
        </authorList>
    </citation>
    <scope>NUCLEOTIDE SEQUENCE [LARGE SCALE GENOMIC DNA]</scope>
</reference>
<dbReference type="Proteomes" id="UP000499080">
    <property type="component" value="Unassembled WGS sequence"/>
</dbReference>
<dbReference type="AlphaFoldDB" id="A0A4Y2RE57"/>
<sequence>MECLGREYSISPGTILFGNGFKTFWTIAVTNWPPKSPDMTPSEHTWDEIGRDIRAQDPPQSRNYERLSKQLGREFFLTTSAD</sequence>
<keyword evidence="2" id="KW-1185">Reference proteome</keyword>
<proteinExistence type="predicted"/>
<evidence type="ECO:0008006" key="3">
    <source>
        <dbReference type="Google" id="ProtNLM"/>
    </source>
</evidence>
<gene>
    <name evidence="1" type="ORF">AVEN_219667_1</name>
</gene>
<dbReference type="InterPro" id="IPR036397">
    <property type="entry name" value="RNaseH_sf"/>
</dbReference>
<dbReference type="EMBL" id="BGPR01016470">
    <property type="protein sequence ID" value="GBN73135.1"/>
    <property type="molecule type" value="Genomic_DNA"/>
</dbReference>
<evidence type="ECO:0000313" key="1">
    <source>
        <dbReference type="EMBL" id="GBN73135.1"/>
    </source>
</evidence>
<protein>
    <recommendedName>
        <fullName evidence="3">Tc1-like transposase DDE domain-containing protein</fullName>
    </recommendedName>
</protein>
<dbReference type="GO" id="GO:0003676">
    <property type="term" value="F:nucleic acid binding"/>
    <property type="evidence" value="ECO:0007669"/>
    <property type="project" value="InterPro"/>
</dbReference>
<name>A0A4Y2RE57_ARAVE</name>
<accession>A0A4Y2RE57</accession>
<organism evidence="1 2">
    <name type="scientific">Araneus ventricosus</name>
    <name type="common">Orbweaver spider</name>
    <name type="synonym">Epeira ventricosa</name>
    <dbReference type="NCBI Taxonomy" id="182803"/>
    <lineage>
        <taxon>Eukaryota</taxon>
        <taxon>Metazoa</taxon>
        <taxon>Ecdysozoa</taxon>
        <taxon>Arthropoda</taxon>
        <taxon>Chelicerata</taxon>
        <taxon>Arachnida</taxon>
        <taxon>Araneae</taxon>
        <taxon>Araneomorphae</taxon>
        <taxon>Entelegynae</taxon>
        <taxon>Araneoidea</taxon>
        <taxon>Araneidae</taxon>
        <taxon>Araneus</taxon>
    </lineage>
</organism>
<comment type="caution">
    <text evidence="1">The sequence shown here is derived from an EMBL/GenBank/DDBJ whole genome shotgun (WGS) entry which is preliminary data.</text>
</comment>
<dbReference type="Gene3D" id="3.30.420.10">
    <property type="entry name" value="Ribonuclease H-like superfamily/Ribonuclease H"/>
    <property type="match status" value="1"/>
</dbReference>
<evidence type="ECO:0000313" key="2">
    <source>
        <dbReference type="Proteomes" id="UP000499080"/>
    </source>
</evidence>